<dbReference type="VEuPathDB" id="FungiDB:BD410DRAFT_824634"/>
<dbReference type="AlphaFoldDB" id="A0A4Y7QJJ6"/>
<gene>
    <name evidence="1" type="ORF">BD410DRAFT_824634</name>
</gene>
<proteinExistence type="predicted"/>
<keyword evidence="2" id="KW-1185">Reference proteome</keyword>
<dbReference type="EMBL" id="ML170158">
    <property type="protein sequence ID" value="TDL27824.1"/>
    <property type="molecule type" value="Genomic_DNA"/>
</dbReference>
<protein>
    <submittedName>
        <fullName evidence="1">Uncharacterized protein</fullName>
    </submittedName>
</protein>
<name>A0A4Y7QJJ6_9AGAM</name>
<accession>A0A4Y7QJJ6</accession>
<sequence length="411" mass="46633">MVRVQIYGEHSEQLLSQSDKSSLYVYFCYYTVIIRSLCWALRDLQQLEKSPQDSDVLGAYSQAIQSIIMDELKEPWHHSSFSDDLTAEHIAMVQELLENPLAKMVHDLLKQTAENLGYASMIAALYIPIIKHGIIQAAKQAALMAQSKSKLTFRRTERFRTERLEDTRWRTRSTKSTREVNLHRHLHRVLALRHQSWAPCLVEMVPSRWQFGLNFVAWCIEVVVVASRRDHAESRRGDIDVGLPHTEFELRTPNLVMTKGVAAASSETGGLGRVLGQRSLTKTWTRVQTGLEVAGIAVFSVLKATKVTEQHGEHEKCHLAGTHSYSQFYLMYHCDYYWQLQMSCELTPVLHVAFADLWCGCSTQGHLAPKCCIFLLGTRKLLKYPVGGGSFGGRPYPKSITSGHGFFFCNP</sequence>
<reference evidence="1 2" key="1">
    <citation type="submission" date="2018-06" db="EMBL/GenBank/DDBJ databases">
        <title>A transcriptomic atlas of mushroom development highlights an independent origin of complex multicellularity.</title>
        <authorList>
            <consortium name="DOE Joint Genome Institute"/>
            <person name="Krizsan K."/>
            <person name="Almasi E."/>
            <person name="Merenyi Z."/>
            <person name="Sahu N."/>
            <person name="Viragh M."/>
            <person name="Koszo T."/>
            <person name="Mondo S."/>
            <person name="Kiss B."/>
            <person name="Balint B."/>
            <person name="Kues U."/>
            <person name="Barry K."/>
            <person name="Hegedus J.C."/>
            <person name="Henrissat B."/>
            <person name="Johnson J."/>
            <person name="Lipzen A."/>
            <person name="Ohm R."/>
            <person name="Nagy I."/>
            <person name="Pangilinan J."/>
            <person name="Yan J."/>
            <person name="Xiong Y."/>
            <person name="Grigoriev I.V."/>
            <person name="Hibbett D.S."/>
            <person name="Nagy L.G."/>
        </authorList>
    </citation>
    <scope>NUCLEOTIDE SEQUENCE [LARGE SCALE GENOMIC DNA]</scope>
    <source>
        <strain evidence="1 2">SZMC22713</strain>
    </source>
</reference>
<evidence type="ECO:0000313" key="1">
    <source>
        <dbReference type="EMBL" id="TDL27824.1"/>
    </source>
</evidence>
<dbReference type="Proteomes" id="UP000294933">
    <property type="component" value="Unassembled WGS sequence"/>
</dbReference>
<organism evidence="1 2">
    <name type="scientific">Rickenella mellea</name>
    <dbReference type="NCBI Taxonomy" id="50990"/>
    <lineage>
        <taxon>Eukaryota</taxon>
        <taxon>Fungi</taxon>
        <taxon>Dikarya</taxon>
        <taxon>Basidiomycota</taxon>
        <taxon>Agaricomycotina</taxon>
        <taxon>Agaricomycetes</taxon>
        <taxon>Hymenochaetales</taxon>
        <taxon>Rickenellaceae</taxon>
        <taxon>Rickenella</taxon>
    </lineage>
</organism>
<feature type="non-terminal residue" evidence="1">
    <location>
        <position position="411"/>
    </location>
</feature>
<evidence type="ECO:0000313" key="2">
    <source>
        <dbReference type="Proteomes" id="UP000294933"/>
    </source>
</evidence>